<name>A0A3N0G763_9GAMM</name>
<dbReference type="RefSeq" id="WP_123252200.1">
    <property type="nucleotide sequence ID" value="NZ_RJLR01000011.1"/>
</dbReference>
<evidence type="ECO:0000313" key="3">
    <source>
        <dbReference type="Proteomes" id="UP000276061"/>
    </source>
</evidence>
<proteinExistence type="predicted"/>
<sequence length="68" mass="7558">MPWISVDERKPETTNQFELFLIVSDKGIGVAHYDAFGGFGSVVVSGNVHYSHHVITHWAPLPKPPSQQ</sequence>
<dbReference type="OrthoDB" id="5678344at2"/>
<evidence type="ECO:0000259" key="1">
    <source>
        <dbReference type="Pfam" id="PF04448"/>
    </source>
</evidence>
<feature type="domain" description="DUF551" evidence="1">
    <location>
        <begin position="3"/>
        <end position="65"/>
    </location>
</feature>
<dbReference type="Proteomes" id="UP000276061">
    <property type="component" value="Unassembled WGS sequence"/>
</dbReference>
<protein>
    <submittedName>
        <fullName evidence="2">DUF551 domain-containing protein</fullName>
    </submittedName>
</protein>
<dbReference type="InterPro" id="IPR007539">
    <property type="entry name" value="DUF551"/>
</dbReference>
<accession>A0A3N0G763</accession>
<dbReference type="EMBL" id="RJLR01000011">
    <property type="protein sequence ID" value="RNM07948.1"/>
    <property type="molecule type" value="Genomic_DNA"/>
</dbReference>
<dbReference type="AlphaFoldDB" id="A0A3N0G763"/>
<organism evidence="2 3">
    <name type="scientific">Dickeya undicola</name>
    <dbReference type="NCBI Taxonomy" id="1577887"/>
    <lineage>
        <taxon>Bacteria</taxon>
        <taxon>Pseudomonadati</taxon>
        <taxon>Pseudomonadota</taxon>
        <taxon>Gammaproteobacteria</taxon>
        <taxon>Enterobacterales</taxon>
        <taxon>Pectobacteriaceae</taxon>
        <taxon>Dickeya</taxon>
    </lineage>
</organism>
<gene>
    <name evidence="2" type="ORF">EF878_05485</name>
</gene>
<evidence type="ECO:0000313" key="2">
    <source>
        <dbReference type="EMBL" id="RNM07948.1"/>
    </source>
</evidence>
<comment type="caution">
    <text evidence="2">The sequence shown here is derived from an EMBL/GenBank/DDBJ whole genome shotgun (WGS) entry which is preliminary data.</text>
</comment>
<reference evidence="2 3" key="1">
    <citation type="submission" date="2018-11" db="EMBL/GenBank/DDBJ databases">
        <title>Characterization of surface water Dickeya isolates.</title>
        <authorList>
            <person name="Van Gijsegem F."/>
            <person name="Pedron J."/>
        </authorList>
    </citation>
    <scope>NUCLEOTIDE SEQUENCE [LARGE SCALE GENOMIC DNA]</scope>
    <source>
        <strain evidence="2 3">FVG1-MFV-O17</strain>
    </source>
</reference>
<dbReference type="Pfam" id="PF04448">
    <property type="entry name" value="DUF551"/>
    <property type="match status" value="1"/>
</dbReference>